<gene>
    <name evidence="7" type="ORF">UFOPK3181_00662</name>
    <name evidence="8" type="ORF">UFOPK3520_00487</name>
</gene>
<keyword evidence="3 6" id="KW-0812">Transmembrane</keyword>
<dbReference type="CDD" id="cd06173">
    <property type="entry name" value="MFS_MefA_like"/>
    <property type="match status" value="1"/>
</dbReference>
<evidence type="ECO:0000313" key="8">
    <source>
        <dbReference type="EMBL" id="CAB5240025.1"/>
    </source>
</evidence>
<feature type="transmembrane region" description="Helical" evidence="6">
    <location>
        <begin position="221"/>
        <end position="240"/>
    </location>
</feature>
<dbReference type="GO" id="GO:0022857">
    <property type="term" value="F:transmembrane transporter activity"/>
    <property type="evidence" value="ECO:0007669"/>
    <property type="project" value="InterPro"/>
</dbReference>
<dbReference type="AlphaFoldDB" id="A0A6J7A4Q0"/>
<feature type="transmembrane region" description="Helical" evidence="6">
    <location>
        <begin position="147"/>
        <end position="167"/>
    </location>
</feature>
<feature type="transmembrane region" description="Helical" evidence="6">
    <location>
        <begin position="260"/>
        <end position="278"/>
    </location>
</feature>
<sequence>MIMTQLRELGVYKGFVSLISARFISNFGNGLSDIALAYGVLSLNGATGKDLSIVMFARLFPMIALMLFGGVIGDRFKRNRIVGGTDMLGSLFVAISAASFIFAFASVPLLVVMGFLFGILNAMWWPAMLGVLPAIVPKEKLNDGNAVLGLLSNFGYVVGALSGGALVTLFGSGWALLVDALSFFIAGVLVWRLDMAPMEKRERASVFTELKYGWFEFKSRSWVVAIVLAFIGINACFEALHQVLGPLAFNENSNGPRNWSFNLAGLTLGMICGGVIALKFVVSRPMFFAIVVIALSSLWNFSLAMSAPLLLTMGGAFIAGIALEVLMVNWHTAMQTHIPEESFSRVSAYDAFGSFALAPLGVVAAGPLAMYYGVHSILWATGEVTVVCALLVLLVRSVRNLKLISTD</sequence>
<feature type="transmembrane region" description="Helical" evidence="6">
    <location>
        <begin position="111"/>
        <end position="135"/>
    </location>
</feature>
<feature type="transmembrane region" description="Helical" evidence="6">
    <location>
        <begin position="53"/>
        <end position="73"/>
    </location>
</feature>
<dbReference type="EMBL" id="CAFBSF010000023">
    <property type="protein sequence ID" value="CAB5240025.1"/>
    <property type="molecule type" value="Genomic_DNA"/>
</dbReference>
<protein>
    <submittedName>
        <fullName evidence="7">Unannotated protein</fullName>
    </submittedName>
</protein>
<keyword evidence="2" id="KW-1003">Cell membrane</keyword>
<keyword evidence="5 6" id="KW-0472">Membrane</keyword>
<dbReference type="SUPFAM" id="SSF103473">
    <property type="entry name" value="MFS general substrate transporter"/>
    <property type="match status" value="1"/>
</dbReference>
<keyword evidence="4 6" id="KW-1133">Transmembrane helix</keyword>
<feature type="transmembrane region" description="Helical" evidence="6">
    <location>
        <begin position="285"/>
        <end position="303"/>
    </location>
</feature>
<reference evidence="7" key="1">
    <citation type="submission" date="2020-05" db="EMBL/GenBank/DDBJ databases">
        <authorList>
            <person name="Chiriac C."/>
            <person name="Salcher M."/>
            <person name="Ghai R."/>
            <person name="Kavagutti S V."/>
        </authorList>
    </citation>
    <scope>NUCLEOTIDE SEQUENCE</scope>
</reference>
<evidence type="ECO:0000256" key="2">
    <source>
        <dbReference type="ARBA" id="ARBA00022475"/>
    </source>
</evidence>
<dbReference type="EMBL" id="CAFABG010000040">
    <property type="protein sequence ID" value="CAB4827753.1"/>
    <property type="molecule type" value="Genomic_DNA"/>
</dbReference>
<dbReference type="PANTHER" id="PTHR23513">
    <property type="entry name" value="INTEGRAL MEMBRANE EFFLUX PROTEIN-RELATED"/>
    <property type="match status" value="1"/>
</dbReference>
<accession>A0A6J7A4Q0</accession>
<feature type="transmembrane region" description="Helical" evidence="6">
    <location>
        <begin position="309"/>
        <end position="330"/>
    </location>
</feature>
<evidence type="ECO:0000256" key="4">
    <source>
        <dbReference type="ARBA" id="ARBA00022989"/>
    </source>
</evidence>
<feature type="transmembrane region" description="Helical" evidence="6">
    <location>
        <begin position="21"/>
        <end position="41"/>
    </location>
</feature>
<feature type="transmembrane region" description="Helical" evidence="6">
    <location>
        <begin position="377"/>
        <end position="395"/>
    </location>
</feature>
<name>A0A6J7A4Q0_9ZZZZ</name>
<dbReference type="Pfam" id="PF07690">
    <property type="entry name" value="MFS_1"/>
    <property type="match status" value="1"/>
</dbReference>
<comment type="subcellular location">
    <subcellularLocation>
        <location evidence="1">Cell membrane</location>
        <topology evidence="1">Multi-pass membrane protein</topology>
    </subcellularLocation>
</comment>
<dbReference type="GO" id="GO:0005886">
    <property type="term" value="C:plasma membrane"/>
    <property type="evidence" value="ECO:0007669"/>
    <property type="project" value="UniProtKB-SubCell"/>
</dbReference>
<dbReference type="InterPro" id="IPR011701">
    <property type="entry name" value="MFS"/>
</dbReference>
<evidence type="ECO:0000256" key="3">
    <source>
        <dbReference type="ARBA" id="ARBA00022692"/>
    </source>
</evidence>
<feature type="transmembrane region" description="Helical" evidence="6">
    <location>
        <begin position="173"/>
        <end position="193"/>
    </location>
</feature>
<evidence type="ECO:0000256" key="1">
    <source>
        <dbReference type="ARBA" id="ARBA00004651"/>
    </source>
</evidence>
<organism evidence="7">
    <name type="scientific">freshwater metagenome</name>
    <dbReference type="NCBI Taxonomy" id="449393"/>
    <lineage>
        <taxon>unclassified sequences</taxon>
        <taxon>metagenomes</taxon>
        <taxon>ecological metagenomes</taxon>
    </lineage>
</organism>
<evidence type="ECO:0000313" key="7">
    <source>
        <dbReference type="EMBL" id="CAB4827753.1"/>
    </source>
</evidence>
<proteinExistence type="predicted"/>
<dbReference type="InterPro" id="IPR036259">
    <property type="entry name" value="MFS_trans_sf"/>
</dbReference>
<evidence type="ECO:0000256" key="6">
    <source>
        <dbReference type="SAM" id="Phobius"/>
    </source>
</evidence>
<dbReference type="Gene3D" id="1.20.1250.20">
    <property type="entry name" value="MFS general substrate transporter like domains"/>
    <property type="match status" value="1"/>
</dbReference>
<feature type="transmembrane region" description="Helical" evidence="6">
    <location>
        <begin position="351"/>
        <end position="371"/>
    </location>
</feature>
<dbReference type="PANTHER" id="PTHR23513:SF11">
    <property type="entry name" value="STAPHYLOFERRIN A TRANSPORTER"/>
    <property type="match status" value="1"/>
</dbReference>
<feature type="transmembrane region" description="Helical" evidence="6">
    <location>
        <begin position="85"/>
        <end position="105"/>
    </location>
</feature>
<evidence type="ECO:0000256" key="5">
    <source>
        <dbReference type="ARBA" id="ARBA00023136"/>
    </source>
</evidence>